<evidence type="ECO:0000313" key="6">
    <source>
        <dbReference type="EMBL" id="NWZ88487.1"/>
    </source>
</evidence>
<dbReference type="Gene3D" id="3.30.200.20">
    <property type="entry name" value="Phosphorylase Kinase, domain 1"/>
    <property type="match status" value="1"/>
</dbReference>
<accession>A0A7K7R8Q3</accession>
<keyword evidence="4" id="KW-0067">ATP-binding</keyword>
<sequence>QVAIKKMSLRGQNRERAVNEVVVLKDKKNPNIVNSLDSFLVDGDLWLVREYMDGGTLQDVVRQTRMAEGEMAAVSRV</sequence>
<evidence type="ECO:0000256" key="2">
    <source>
        <dbReference type="ARBA" id="ARBA00012513"/>
    </source>
</evidence>
<gene>
    <name evidence="6" type="primary">Pak1_3</name>
    <name evidence="6" type="ORF">POEATR_R14851</name>
</gene>
<name>A0A7K7R8Q3_POEAT</name>
<keyword evidence="6" id="KW-0418">Kinase</keyword>
<dbReference type="Proteomes" id="UP000540071">
    <property type="component" value="Unassembled WGS sequence"/>
</dbReference>
<evidence type="ECO:0000256" key="1">
    <source>
        <dbReference type="ARBA" id="ARBA00008874"/>
    </source>
</evidence>
<comment type="similarity">
    <text evidence="1">Belongs to the protein kinase superfamily. STE Ser/Thr protein kinase family. STE20 subfamily.</text>
</comment>
<dbReference type="AlphaFoldDB" id="A0A7K7R8Q3"/>
<evidence type="ECO:0000259" key="5">
    <source>
        <dbReference type="PROSITE" id="PS50011"/>
    </source>
</evidence>
<feature type="domain" description="Protein kinase" evidence="5">
    <location>
        <begin position="1"/>
        <end position="77"/>
    </location>
</feature>
<keyword evidence="6" id="KW-0808">Transferase</keyword>
<reference evidence="6 7" key="1">
    <citation type="submission" date="2019-09" db="EMBL/GenBank/DDBJ databases">
        <title>Bird 10,000 Genomes (B10K) Project - Family phase.</title>
        <authorList>
            <person name="Zhang G."/>
        </authorList>
    </citation>
    <scope>NUCLEOTIDE SEQUENCE [LARGE SCALE GENOMIC DNA]</scope>
    <source>
        <strain evidence="6">OUT-0023</strain>
        <tissue evidence="6">Blood</tissue>
    </source>
</reference>
<organism evidence="6 7">
    <name type="scientific">Poecile atricapillus</name>
    <name type="common">Black-capped chickadee</name>
    <name type="synonym">Parus atricapillus</name>
    <dbReference type="NCBI Taxonomy" id="48891"/>
    <lineage>
        <taxon>Eukaryota</taxon>
        <taxon>Metazoa</taxon>
        <taxon>Chordata</taxon>
        <taxon>Craniata</taxon>
        <taxon>Vertebrata</taxon>
        <taxon>Euteleostomi</taxon>
        <taxon>Archelosauria</taxon>
        <taxon>Archosauria</taxon>
        <taxon>Dinosauria</taxon>
        <taxon>Saurischia</taxon>
        <taxon>Theropoda</taxon>
        <taxon>Coelurosauria</taxon>
        <taxon>Aves</taxon>
        <taxon>Neognathae</taxon>
        <taxon>Neoaves</taxon>
        <taxon>Telluraves</taxon>
        <taxon>Australaves</taxon>
        <taxon>Passeriformes</taxon>
        <taxon>Paridae</taxon>
        <taxon>Poecile</taxon>
    </lineage>
</organism>
<dbReference type="EMBL" id="VZSS01000339">
    <property type="protein sequence ID" value="NWZ88487.1"/>
    <property type="molecule type" value="Genomic_DNA"/>
</dbReference>
<comment type="caution">
    <text evidence="6">The sequence shown here is derived from an EMBL/GenBank/DDBJ whole genome shotgun (WGS) entry which is preliminary data.</text>
</comment>
<dbReference type="PROSITE" id="PS50011">
    <property type="entry name" value="PROTEIN_KINASE_DOM"/>
    <property type="match status" value="1"/>
</dbReference>
<keyword evidence="7" id="KW-1185">Reference proteome</keyword>
<keyword evidence="3" id="KW-0547">Nucleotide-binding</keyword>
<dbReference type="GO" id="GO:0005524">
    <property type="term" value="F:ATP binding"/>
    <property type="evidence" value="ECO:0007669"/>
    <property type="project" value="UniProtKB-KW"/>
</dbReference>
<dbReference type="PANTHER" id="PTHR45832">
    <property type="entry name" value="SERINE/THREONINE-PROTEIN KINASE SAMKA-RELATED-RELATED"/>
    <property type="match status" value="1"/>
</dbReference>
<dbReference type="InterPro" id="IPR000719">
    <property type="entry name" value="Prot_kinase_dom"/>
</dbReference>
<proteinExistence type="inferred from homology"/>
<protein>
    <recommendedName>
        <fullName evidence="2">non-specific serine/threonine protein kinase</fullName>
        <ecNumber evidence="2">2.7.11.1</ecNumber>
    </recommendedName>
</protein>
<dbReference type="InterPro" id="IPR011009">
    <property type="entry name" value="Kinase-like_dom_sf"/>
</dbReference>
<dbReference type="SUPFAM" id="SSF56112">
    <property type="entry name" value="Protein kinase-like (PK-like)"/>
    <property type="match status" value="1"/>
</dbReference>
<dbReference type="EC" id="2.7.11.1" evidence="2"/>
<feature type="non-terminal residue" evidence="6">
    <location>
        <position position="1"/>
    </location>
</feature>
<dbReference type="Pfam" id="PF00069">
    <property type="entry name" value="Pkinase"/>
    <property type="match status" value="1"/>
</dbReference>
<feature type="non-terminal residue" evidence="6">
    <location>
        <position position="77"/>
    </location>
</feature>
<dbReference type="GO" id="GO:0004674">
    <property type="term" value="F:protein serine/threonine kinase activity"/>
    <property type="evidence" value="ECO:0007669"/>
    <property type="project" value="UniProtKB-EC"/>
</dbReference>
<dbReference type="PANTHER" id="PTHR45832:SF22">
    <property type="entry name" value="SERINE_THREONINE-PROTEIN KINASE SAMKA-RELATED"/>
    <property type="match status" value="1"/>
</dbReference>
<evidence type="ECO:0000256" key="3">
    <source>
        <dbReference type="ARBA" id="ARBA00022741"/>
    </source>
</evidence>
<evidence type="ECO:0000256" key="4">
    <source>
        <dbReference type="ARBA" id="ARBA00022840"/>
    </source>
</evidence>
<dbReference type="InterPro" id="IPR051931">
    <property type="entry name" value="PAK3-like"/>
</dbReference>
<evidence type="ECO:0000313" key="7">
    <source>
        <dbReference type="Proteomes" id="UP000540071"/>
    </source>
</evidence>